<evidence type="ECO:0000313" key="3">
    <source>
        <dbReference type="EMBL" id="MBB3167123.1"/>
    </source>
</evidence>
<name>A0A839UI05_9GAMM</name>
<accession>A0A839UI05</accession>
<gene>
    <name evidence="3" type="ORF">FHS30_000299</name>
</gene>
<reference evidence="3 4" key="1">
    <citation type="submission" date="2020-08" db="EMBL/GenBank/DDBJ databases">
        <title>Genomic Encyclopedia of Type Strains, Phase III (KMG-III): the genomes of soil and plant-associated and newly described type strains.</title>
        <authorList>
            <person name="Whitman W."/>
        </authorList>
    </citation>
    <scope>NUCLEOTIDE SEQUENCE [LARGE SCALE GENOMIC DNA]</scope>
    <source>
        <strain evidence="3 4">CECT 8571</strain>
    </source>
</reference>
<dbReference type="Pfam" id="PF13578">
    <property type="entry name" value="Methyltransf_24"/>
    <property type="match status" value="1"/>
</dbReference>
<dbReference type="GO" id="GO:0032259">
    <property type="term" value="P:methylation"/>
    <property type="evidence" value="ECO:0007669"/>
    <property type="project" value="UniProtKB-KW"/>
</dbReference>
<keyword evidence="1 3" id="KW-0489">Methyltransferase</keyword>
<sequence length="207" mass="22587">MKLLHTENFDISTVKGFLAEDEGEGLYQLALTASEMGPCLEVGSYCGKSTVFLGAACQQHGQTLFAVDHHRGSEEHQLGEEYHDPDLFDGSVQKMDSFRTFRDTLSRARLEDTVVPIVAPSTVAARHWATPLALVFIDGGHAYETALGDYRSWAAHVMPGGLLLIHDIFPNPADGGQAPYDIYKLALASGLFEALPTINTLGVLRRL</sequence>
<dbReference type="PANTHER" id="PTHR40048">
    <property type="entry name" value="RHAMNOSYL O-METHYLTRANSFERASE"/>
    <property type="match status" value="1"/>
</dbReference>
<dbReference type="RefSeq" id="WP_183907580.1">
    <property type="nucleotide sequence ID" value="NZ_JACHXZ010000001.1"/>
</dbReference>
<dbReference type="PANTHER" id="PTHR40048:SF1">
    <property type="entry name" value="RHAMNOSYL O-METHYLTRANSFERASE"/>
    <property type="match status" value="1"/>
</dbReference>
<keyword evidence="2 3" id="KW-0808">Transferase</keyword>
<dbReference type="Proteomes" id="UP000559987">
    <property type="component" value="Unassembled WGS sequence"/>
</dbReference>
<keyword evidence="4" id="KW-1185">Reference proteome</keyword>
<organism evidence="3 4">
    <name type="scientific">Simiduia aestuariiviva</name>
    <dbReference type="NCBI Taxonomy" id="1510459"/>
    <lineage>
        <taxon>Bacteria</taxon>
        <taxon>Pseudomonadati</taxon>
        <taxon>Pseudomonadota</taxon>
        <taxon>Gammaproteobacteria</taxon>
        <taxon>Cellvibrionales</taxon>
        <taxon>Cellvibrionaceae</taxon>
        <taxon>Simiduia</taxon>
    </lineage>
</organism>
<dbReference type="AlphaFoldDB" id="A0A839UI05"/>
<evidence type="ECO:0000256" key="2">
    <source>
        <dbReference type="ARBA" id="ARBA00022679"/>
    </source>
</evidence>
<evidence type="ECO:0000256" key="1">
    <source>
        <dbReference type="ARBA" id="ARBA00022603"/>
    </source>
</evidence>
<dbReference type="GO" id="GO:0005886">
    <property type="term" value="C:plasma membrane"/>
    <property type="evidence" value="ECO:0007669"/>
    <property type="project" value="TreeGrafter"/>
</dbReference>
<dbReference type="EMBL" id="JACHXZ010000001">
    <property type="protein sequence ID" value="MBB3167123.1"/>
    <property type="molecule type" value="Genomic_DNA"/>
</dbReference>
<dbReference type="InterPro" id="IPR029063">
    <property type="entry name" value="SAM-dependent_MTases_sf"/>
</dbReference>
<evidence type="ECO:0000313" key="4">
    <source>
        <dbReference type="Proteomes" id="UP000559987"/>
    </source>
</evidence>
<dbReference type="GO" id="GO:0071770">
    <property type="term" value="P:DIM/DIP cell wall layer assembly"/>
    <property type="evidence" value="ECO:0007669"/>
    <property type="project" value="TreeGrafter"/>
</dbReference>
<protein>
    <submittedName>
        <fullName evidence="3">Putative O-methyltransferase YrrM</fullName>
    </submittedName>
</protein>
<dbReference type="GO" id="GO:0008168">
    <property type="term" value="F:methyltransferase activity"/>
    <property type="evidence" value="ECO:0007669"/>
    <property type="project" value="UniProtKB-KW"/>
</dbReference>
<proteinExistence type="predicted"/>
<dbReference type="SUPFAM" id="SSF53335">
    <property type="entry name" value="S-adenosyl-L-methionine-dependent methyltransferases"/>
    <property type="match status" value="1"/>
</dbReference>
<comment type="caution">
    <text evidence="3">The sequence shown here is derived from an EMBL/GenBank/DDBJ whole genome shotgun (WGS) entry which is preliminary data.</text>
</comment>
<dbReference type="Gene3D" id="3.40.50.150">
    <property type="entry name" value="Vaccinia Virus protein VP39"/>
    <property type="match status" value="1"/>
</dbReference>